<dbReference type="EMBL" id="CP042905">
    <property type="protein sequence ID" value="QEE16476.1"/>
    <property type="molecule type" value="Genomic_DNA"/>
</dbReference>
<evidence type="ECO:0000313" key="1">
    <source>
        <dbReference type="EMBL" id="QEE16476.1"/>
    </source>
</evidence>
<sequence>MNRIIRFSLKEVKKSGLNIKLLKFNNVKVDVRRKTEKPANIELLKKMKLDPLPIGGQKKPKKVKSTKSAKIETEVKEIKEKTDDKPVSKEIAKSVPKKSKISNLEDLEGMEPKYLKKLTDLGIDSPSKIMDEDFKELAKLIRSTQKLIKSWRAQITGEE</sequence>
<proteinExistence type="predicted"/>
<gene>
    <name evidence="1" type="ORF">DSAG12_02306</name>
</gene>
<dbReference type="Gene3D" id="1.10.150.20">
    <property type="entry name" value="5' to 3' exonuclease, C-terminal subdomain"/>
    <property type="match status" value="1"/>
</dbReference>
<protein>
    <submittedName>
        <fullName evidence="1">Uncharacterized protein</fullName>
    </submittedName>
</protein>
<organism evidence="1 2">
    <name type="scientific">Promethearchaeum syntrophicum</name>
    <dbReference type="NCBI Taxonomy" id="2594042"/>
    <lineage>
        <taxon>Archaea</taxon>
        <taxon>Promethearchaeati</taxon>
        <taxon>Promethearchaeota</taxon>
        <taxon>Promethearchaeia</taxon>
        <taxon>Promethearchaeales</taxon>
        <taxon>Promethearchaeaceae</taxon>
        <taxon>Promethearchaeum</taxon>
    </lineage>
</organism>
<dbReference type="KEGG" id="psyt:DSAG12_02306"/>
<dbReference type="GeneID" id="41330294"/>
<evidence type="ECO:0000313" key="2">
    <source>
        <dbReference type="Proteomes" id="UP000321408"/>
    </source>
</evidence>
<reference evidence="1 2" key="2">
    <citation type="journal article" date="2024" name="Int. J. Syst. Evol. Microbiol.">
        <title>Promethearchaeum syntrophicum gen. nov., sp. nov., an anaerobic, obligately syntrophic archaeon, the first isolate of the lineage 'Asgard' archaea, and proposal of the new archaeal phylum Promethearchaeota phyl. nov. and kingdom Promethearchaeati regn. nov.</title>
        <authorList>
            <person name="Imachi H."/>
            <person name="Nobu M.K."/>
            <person name="Kato S."/>
            <person name="Takaki Y."/>
            <person name="Miyazaki M."/>
            <person name="Miyata M."/>
            <person name="Ogawara M."/>
            <person name="Saito Y."/>
            <person name="Sakai S."/>
            <person name="Tahara Y.O."/>
            <person name="Takano Y."/>
            <person name="Tasumi E."/>
            <person name="Uematsu K."/>
            <person name="Yoshimura T."/>
            <person name="Itoh T."/>
            <person name="Ohkuma M."/>
            <person name="Takai K."/>
        </authorList>
    </citation>
    <scope>NUCLEOTIDE SEQUENCE [LARGE SCALE GENOMIC DNA]</scope>
    <source>
        <strain evidence="1 2">MK-D1</strain>
    </source>
</reference>
<keyword evidence="2" id="KW-1185">Reference proteome</keyword>
<name>A0A5B9DCQ0_9ARCH</name>
<dbReference type="AlphaFoldDB" id="A0A5B9DCQ0"/>
<reference evidence="1 2" key="1">
    <citation type="journal article" date="2020" name="Nature">
        <title>Isolation of an archaeon at the prokaryote-eukaryote interface.</title>
        <authorList>
            <person name="Imachi H."/>
            <person name="Nobu M.K."/>
            <person name="Nakahara N."/>
            <person name="Morono Y."/>
            <person name="Ogawara M."/>
            <person name="Takaki Y."/>
            <person name="Takano Y."/>
            <person name="Uematsu K."/>
            <person name="Ikuta T."/>
            <person name="Ito M."/>
            <person name="Matsui Y."/>
            <person name="Miyazaki M."/>
            <person name="Murata K."/>
            <person name="Saito Y."/>
            <person name="Sakai S."/>
            <person name="Song C."/>
            <person name="Tasumi E."/>
            <person name="Yamanaka Y."/>
            <person name="Yamaguchi T."/>
            <person name="Kamagata Y."/>
            <person name="Tamaki H."/>
            <person name="Takai K."/>
        </authorList>
    </citation>
    <scope>NUCLEOTIDE SEQUENCE [LARGE SCALE GENOMIC DNA]</scope>
    <source>
        <strain evidence="1 2">MK-D1</strain>
    </source>
</reference>
<dbReference type="GO" id="GO:0005840">
    <property type="term" value="C:ribosome"/>
    <property type="evidence" value="ECO:0007669"/>
    <property type="project" value="UniProtKB-KW"/>
</dbReference>
<dbReference type="RefSeq" id="WP_147663352.1">
    <property type="nucleotide sequence ID" value="NZ_CP042905.2"/>
</dbReference>
<accession>A0A5B9DCQ0</accession>
<dbReference type="Proteomes" id="UP000321408">
    <property type="component" value="Chromosome"/>
</dbReference>